<dbReference type="STRING" id="229921.ADN01_18075"/>
<dbReference type="PROSITE" id="PS51186">
    <property type="entry name" value="GNAT"/>
    <property type="match status" value="1"/>
</dbReference>
<proteinExistence type="predicted"/>
<protein>
    <recommendedName>
        <fullName evidence="1">N-acetyltransferase domain-containing protein</fullName>
    </recommendedName>
</protein>
<evidence type="ECO:0000259" key="1">
    <source>
        <dbReference type="PROSITE" id="PS51186"/>
    </source>
</evidence>
<evidence type="ECO:0000313" key="2">
    <source>
        <dbReference type="EMBL" id="KPL75730.1"/>
    </source>
</evidence>
<dbReference type="SUPFAM" id="SSF55729">
    <property type="entry name" value="Acyl-CoA N-acyltransferases (Nat)"/>
    <property type="match status" value="1"/>
</dbReference>
<dbReference type="RefSeq" id="WP_062417178.1">
    <property type="nucleotide sequence ID" value="NZ_DF967974.1"/>
</dbReference>
<feature type="domain" description="N-acetyltransferase" evidence="1">
    <location>
        <begin position="3"/>
        <end position="175"/>
    </location>
</feature>
<dbReference type="GO" id="GO:0016747">
    <property type="term" value="F:acyltransferase activity, transferring groups other than amino-acyl groups"/>
    <property type="evidence" value="ECO:0007669"/>
    <property type="project" value="InterPro"/>
</dbReference>
<dbReference type="InterPro" id="IPR016181">
    <property type="entry name" value="Acyl_CoA_acyltransferase"/>
</dbReference>
<dbReference type="Pfam" id="PF00583">
    <property type="entry name" value="Acetyltransf_1"/>
    <property type="match status" value="1"/>
</dbReference>
<reference evidence="2 3" key="1">
    <citation type="submission" date="2015-07" db="EMBL/GenBank/DDBJ databases">
        <title>Genome sequence of Levilinea saccharolytica DSM 16555.</title>
        <authorList>
            <person name="Hemp J."/>
            <person name="Ward L.M."/>
            <person name="Pace L.A."/>
            <person name="Fischer W.W."/>
        </authorList>
    </citation>
    <scope>NUCLEOTIDE SEQUENCE [LARGE SCALE GENOMIC DNA]</scope>
    <source>
        <strain evidence="2 3">KIBI-1</strain>
    </source>
</reference>
<accession>A0A0N8GMM7</accession>
<dbReference type="Gene3D" id="3.40.630.30">
    <property type="match status" value="1"/>
</dbReference>
<comment type="caution">
    <text evidence="2">The sequence shown here is derived from an EMBL/GenBank/DDBJ whole genome shotgun (WGS) entry which is preliminary data.</text>
</comment>
<name>A0A0N8GMM7_9CHLR</name>
<dbReference type="PATRIC" id="fig|229921.5.peg.251"/>
<dbReference type="EMBL" id="LGCM01000065">
    <property type="protein sequence ID" value="KPL75730.1"/>
    <property type="molecule type" value="Genomic_DNA"/>
</dbReference>
<evidence type="ECO:0000313" key="3">
    <source>
        <dbReference type="Proteomes" id="UP000050501"/>
    </source>
</evidence>
<organism evidence="2 3">
    <name type="scientific">Levilinea saccharolytica</name>
    <dbReference type="NCBI Taxonomy" id="229921"/>
    <lineage>
        <taxon>Bacteria</taxon>
        <taxon>Bacillati</taxon>
        <taxon>Chloroflexota</taxon>
        <taxon>Anaerolineae</taxon>
        <taxon>Anaerolineales</taxon>
        <taxon>Anaerolineaceae</taxon>
        <taxon>Levilinea</taxon>
    </lineage>
</organism>
<dbReference type="InterPro" id="IPR000182">
    <property type="entry name" value="GNAT_dom"/>
</dbReference>
<gene>
    <name evidence="2" type="ORF">ADN01_18075</name>
</gene>
<keyword evidence="3" id="KW-1185">Reference proteome</keyword>
<dbReference type="Proteomes" id="UP000050501">
    <property type="component" value="Unassembled WGS sequence"/>
</dbReference>
<dbReference type="AlphaFoldDB" id="A0A0N8GMM7"/>
<sequence length="178" mass="20215">MRFQLVPMTSGFAQRILTWKYPPPYDLYDYENEADHILDTEEWGTTLFAVLDEGGELVGELSFGFLDSADEWVPLEDVRAGRLEGCILWVGFGLQPGLTGQGLGLSFVNACVDFAVEFARQRYHYSGEDVGLGVYQFNQRAIKVYERAGFVKYLEQTAEVEGQEIPAQRMKKRIGLQR</sequence>